<dbReference type="Proteomes" id="UP001165121">
    <property type="component" value="Unassembled WGS sequence"/>
</dbReference>
<protein>
    <submittedName>
        <fullName evidence="1">Unnamed protein product</fullName>
    </submittedName>
</protein>
<gene>
    <name evidence="1" type="ORF">Pfra01_002474400</name>
</gene>
<reference evidence="1" key="1">
    <citation type="submission" date="2023-04" db="EMBL/GenBank/DDBJ databases">
        <title>Phytophthora fragariaefolia NBRC 109709.</title>
        <authorList>
            <person name="Ichikawa N."/>
            <person name="Sato H."/>
            <person name="Tonouchi N."/>
        </authorList>
    </citation>
    <scope>NUCLEOTIDE SEQUENCE</scope>
    <source>
        <strain evidence="1">NBRC 109709</strain>
    </source>
</reference>
<name>A0A9W6YAM5_9STRA</name>
<evidence type="ECO:0000313" key="1">
    <source>
        <dbReference type="EMBL" id="GMF57796.1"/>
    </source>
</evidence>
<sequence length="619" mass="70149">MTVKKSLKNRIGKKSDCYRVIQQLLFIFLWEVDDEEIYNVVLLSRSRSQFRSVRFKQPAVARVWESKFRIQDDNIIDLIKRFIATSVVTDTPIGVPSVCIADPKSDERGRNNMGGAVMLCRVGPDATPLTKTLTTSDAGEVRNFVKWGPLGLWTRSTGMKYQAMLHSFHSLNIAVIQSYHISHLVVGHPSTSRAFHLLFNLTILSFDLHSFVITTAVKMASNGAQKMLDLLMEGDRGLQRALSVFLHVSAVDMNTLENLFDMQYAVPRVSQRAMLKFVQGLPRYQCIRACEIMLMQSELWNACAVALVLRKSMQHTAGKNLMEAEITFARSLGFVDRALACGSPVTITSVIGDDSLYVAGKTYAYDSKNLSAFCWKGTWTADNNKELWRLIPAPTGDSEFYIVNIYAEECLYVSDFPANRDTGEFGMKRVLLNYKPDTRGPPDAARTWHLQVLEGARYTFYNAHHDAFLSSPPEASDGSRRDVMAVPFCPFDETQAERREWKISTLPSKLELAVVHFFDGQYNQAIELFTDILSKAEVSAGCRRKVLCYRMAAHLIMKNDGCFKQDLVQITKIGGYPGYFFDTLAGKLTEEDRKMLERRHYLIKEWLRENAVTEDKKAS</sequence>
<comment type="caution">
    <text evidence="1">The sequence shown here is derived from an EMBL/GenBank/DDBJ whole genome shotgun (WGS) entry which is preliminary data.</text>
</comment>
<dbReference type="OrthoDB" id="161417at2759"/>
<proteinExistence type="predicted"/>
<dbReference type="EMBL" id="BSXT01004413">
    <property type="protein sequence ID" value="GMF57796.1"/>
    <property type="molecule type" value="Genomic_DNA"/>
</dbReference>
<dbReference type="AlphaFoldDB" id="A0A9W6YAM5"/>
<keyword evidence="2" id="KW-1185">Reference proteome</keyword>
<organism evidence="1 2">
    <name type="scientific">Phytophthora fragariaefolia</name>
    <dbReference type="NCBI Taxonomy" id="1490495"/>
    <lineage>
        <taxon>Eukaryota</taxon>
        <taxon>Sar</taxon>
        <taxon>Stramenopiles</taxon>
        <taxon>Oomycota</taxon>
        <taxon>Peronosporomycetes</taxon>
        <taxon>Peronosporales</taxon>
        <taxon>Peronosporaceae</taxon>
        <taxon>Phytophthora</taxon>
    </lineage>
</organism>
<accession>A0A9W6YAM5</accession>
<evidence type="ECO:0000313" key="2">
    <source>
        <dbReference type="Proteomes" id="UP001165121"/>
    </source>
</evidence>